<organism evidence="2 3">
    <name type="scientific">Candidatus Accumulibacter adjunctus</name>
    <dbReference type="NCBI Taxonomy" id="1454001"/>
    <lineage>
        <taxon>Bacteria</taxon>
        <taxon>Pseudomonadati</taxon>
        <taxon>Pseudomonadota</taxon>
        <taxon>Betaproteobacteria</taxon>
        <taxon>Candidatus Accumulibacter</taxon>
    </lineage>
</organism>
<evidence type="ECO:0000256" key="1">
    <source>
        <dbReference type="SAM" id="MobiDB-lite"/>
    </source>
</evidence>
<gene>
    <name evidence="2" type="ORF">AW08_00319</name>
</gene>
<protein>
    <submittedName>
        <fullName evidence="2">Uncharacterized protein</fullName>
    </submittedName>
</protein>
<evidence type="ECO:0000313" key="3">
    <source>
        <dbReference type="Proteomes" id="UP000020218"/>
    </source>
</evidence>
<dbReference type="AlphaFoldDB" id="A0A011N4J3"/>
<comment type="caution">
    <text evidence="2">The sequence shown here is derived from an EMBL/GenBank/DDBJ whole genome shotgun (WGS) entry which is preliminary data.</text>
</comment>
<name>A0A011N4J3_9PROT</name>
<dbReference type="EMBL" id="JFAX01000001">
    <property type="protein sequence ID" value="EXI69826.1"/>
    <property type="molecule type" value="Genomic_DNA"/>
</dbReference>
<dbReference type="Proteomes" id="UP000020218">
    <property type="component" value="Unassembled WGS sequence"/>
</dbReference>
<evidence type="ECO:0000313" key="2">
    <source>
        <dbReference type="EMBL" id="EXI69826.1"/>
    </source>
</evidence>
<feature type="region of interest" description="Disordered" evidence="1">
    <location>
        <begin position="104"/>
        <end position="127"/>
    </location>
</feature>
<dbReference type="STRING" id="1454001.AW08_00319"/>
<accession>A0A011N4J3</accession>
<keyword evidence="3" id="KW-1185">Reference proteome</keyword>
<proteinExistence type="predicted"/>
<feature type="region of interest" description="Disordered" evidence="1">
    <location>
        <begin position="61"/>
        <end position="82"/>
    </location>
</feature>
<reference evidence="2" key="1">
    <citation type="submission" date="2014-02" db="EMBL/GenBank/DDBJ databases">
        <title>Expanding our view of genomic diversity in Candidatus Accumulibacter clades.</title>
        <authorList>
            <person name="Skennerton C.T."/>
            <person name="Barr J.J."/>
            <person name="Slater F.R."/>
            <person name="Bond P.L."/>
            <person name="Tyson G.W."/>
        </authorList>
    </citation>
    <scope>NUCLEOTIDE SEQUENCE [LARGE SCALE GENOMIC DNA]</scope>
</reference>
<sequence>MRRNHVAVEAFAFLGEPFDERSRVDDLAARLGERFALLCRHQPGEILLIGKQQFVPAAQDLRPLAGGPGTPPGLRQTRRLDGAPGLGRAGVGYGRQLLAGGRIGHGKGPRTIGADPLPIDVAPLPEQ</sequence>